<dbReference type="PROSITE" id="PS00895">
    <property type="entry name" value="3_HYDROXYISOBUT_DH"/>
    <property type="match status" value="1"/>
</dbReference>
<keyword evidence="3" id="KW-0560">Oxidoreductase</keyword>
<dbReference type="GO" id="GO:0050661">
    <property type="term" value="F:NADP binding"/>
    <property type="evidence" value="ECO:0007669"/>
    <property type="project" value="InterPro"/>
</dbReference>
<reference evidence="14" key="3">
    <citation type="journal article" date="2020" name="Curr. Biol.">
        <title>Chromatin organization in early land plants reveals an ancestral association between H3K27me3, transposons, and constitutive heterochromatin.</title>
        <authorList>
            <person name="Montgomery S.A."/>
            <person name="Tanizawa Y."/>
            <person name="Galik B."/>
            <person name="Wang N."/>
            <person name="Ito T."/>
            <person name="Mochizuki T."/>
            <person name="Akimcheva S."/>
            <person name="Bowman J.L."/>
            <person name="Cognat V."/>
            <person name="Marechal-Drouard L."/>
            <person name="Ekker H."/>
            <person name="Hong S.F."/>
            <person name="Kohchi T."/>
            <person name="Lin S.S."/>
            <person name="Liu L.D."/>
            <person name="Nakamura Y."/>
            <person name="Valeeva L.R."/>
            <person name="Shakirov E.V."/>
            <person name="Shippen D.E."/>
            <person name="Wei W.L."/>
            <person name="Yagura M."/>
            <person name="Yamaoka S."/>
            <person name="Yamato K.T."/>
            <person name="Liu C."/>
            <person name="Berger F."/>
        </authorList>
    </citation>
    <scope>NUCLEOTIDE SEQUENCE [LARGE SCALE GENOMIC DNA]</scope>
    <source>
        <strain evidence="14">Tak-1</strain>
    </source>
</reference>
<evidence type="ECO:0000256" key="6">
    <source>
        <dbReference type="ARBA" id="ARBA00052582"/>
    </source>
</evidence>
<evidence type="ECO:0000259" key="10">
    <source>
        <dbReference type="Pfam" id="PF14833"/>
    </source>
</evidence>
<evidence type="ECO:0000256" key="3">
    <source>
        <dbReference type="ARBA" id="ARBA00023002"/>
    </source>
</evidence>
<evidence type="ECO:0000313" key="11">
    <source>
        <dbReference type="EMBL" id="BBN10207.1"/>
    </source>
</evidence>
<gene>
    <name evidence="12" type="ORF">AXG93_2338s1100</name>
    <name evidence="11" type="ORF">Mp_5g01840</name>
</gene>
<keyword evidence="4" id="KW-0346">Stress response</keyword>
<dbReference type="GO" id="GO:0009507">
    <property type="term" value="C:chloroplast"/>
    <property type="evidence" value="ECO:0007669"/>
    <property type="project" value="TreeGrafter"/>
</dbReference>
<evidence type="ECO:0000256" key="1">
    <source>
        <dbReference type="ARBA" id="ARBA00007598"/>
    </source>
</evidence>
<dbReference type="InterPro" id="IPR013328">
    <property type="entry name" value="6PGD_dom2"/>
</dbReference>
<dbReference type="AlphaFoldDB" id="A0A176VJ23"/>
<feature type="domain" description="3-hydroxyisobutyrate dehydrogenase-like NAD-binding" evidence="10">
    <location>
        <begin position="249"/>
        <end position="368"/>
    </location>
</feature>
<evidence type="ECO:0000313" key="12">
    <source>
        <dbReference type="EMBL" id="OAE20321.1"/>
    </source>
</evidence>
<sequence length="370" mass="38333">MATSMVARGSAPLLLRSMALLPSPTIGAQRCATLVTLRGGRQHFVLTGQLQSRMGAGNSPVVHQCRRCFGVRASASAEAESSEKKPTVGFLGLGIMGVAMARNLVKAGYDVTVWNRSPSKCDALVKEGAKFGASPKGTSAACDITFGMLADPAAAIAVALGEDGVVKGLGPNKGYVDVSTVDAETSKAIAEAVRATGAQFLEAPVSGSKKPAEDGTLIFLTAGDRALYDEASPILDVMGKSRFYLGDVGKGAAMKLVVNMVMGSMMASFSEGLVLGEKVGLDPETIVQVIGQGAINAPMFAMKGPSMVKSAYPPAFPLKHQQKDLRLAIALAEEVSQEIPVAAAANGLFVRAKKDGRGDDDFSAVIEALK</sequence>
<dbReference type="InterPro" id="IPR006115">
    <property type="entry name" value="6PGDH_NADP-bd"/>
</dbReference>
<protein>
    <recommendedName>
        <fullName evidence="15">6-phosphogluconate dehydrogenase NADP-binding domain-containing protein</fullName>
    </recommendedName>
</protein>
<accession>A0A176VJ23</accession>
<evidence type="ECO:0000256" key="2">
    <source>
        <dbReference type="ARBA" id="ARBA00022857"/>
    </source>
</evidence>
<evidence type="ECO:0000256" key="4">
    <source>
        <dbReference type="ARBA" id="ARBA00023016"/>
    </source>
</evidence>
<evidence type="ECO:0008006" key="15">
    <source>
        <dbReference type="Google" id="ProtNLM"/>
    </source>
</evidence>
<evidence type="ECO:0000256" key="5">
    <source>
        <dbReference type="ARBA" id="ARBA00023027"/>
    </source>
</evidence>
<name>A0A176VJ23_MARPO</name>
<proteinExistence type="inferred from homology"/>
<dbReference type="SUPFAM" id="SSF51735">
    <property type="entry name" value="NAD(P)-binding Rossmann-fold domains"/>
    <property type="match status" value="1"/>
</dbReference>
<dbReference type="InterPro" id="IPR002204">
    <property type="entry name" value="3-OH-isobutyrate_DH-rel_CS"/>
</dbReference>
<dbReference type="EMBL" id="AP019870">
    <property type="protein sequence ID" value="BBN10207.1"/>
    <property type="molecule type" value="Genomic_DNA"/>
</dbReference>
<keyword evidence="5" id="KW-0520">NAD</keyword>
<comment type="similarity">
    <text evidence="1">Belongs to the HIBADH-related family. NP60 subfamily.</text>
</comment>
<dbReference type="Proteomes" id="UP001162541">
    <property type="component" value="Chromosome 5"/>
</dbReference>
<comment type="catalytic activity">
    <reaction evidence="6">
        <text>4-hydroxybutanoate + NADP(+) = succinate semialdehyde + NADPH + H(+)</text>
        <dbReference type="Rhea" id="RHEA:26381"/>
        <dbReference type="ChEBI" id="CHEBI:15378"/>
        <dbReference type="ChEBI" id="CHEBI:16724"/>
        <dbReference type="ChEBI" id="CHEBI:57706"/>
        <dbReference type="ChEBI" id="CHEBI:57783"/>
        <dbReference type="ChEBI" id="CHEBI:58349"/>
        <dbReference type="EC" id="1.1.1.n11"/>
    </reaction>
</comment>
<evidence type="ECO:0000256" key="8">
    <source>
        <dbReference type="ARBA" id="ARBA00056683"/>
    </source>
</evidence>
<keyword evidence="13" id="KW-1185">Reference proteome</keyword>
<dbReference type="InterPro" id="IPR051265">
    <property type="entry name" value="HIBADH-related_NP60_sf"/>
</dbReference>
<dbReference type="GO" id="GO:0030267">
    <property type="term" value="F:glyoxylate reductase (NADPH) activity"/>
    <property type="evidence" value="ECO:0007669"/>
    <property type="project" value="UniProtKB-EC"/>
</dbReference>
<dbReference type="Proteomes" id="UP000077202">
    <property type="component" value="Unassembled WGS sequence"/>
</dbReference>
<feature type="domain" description="6-phosphogluconate dehydrogenase NADP-binding" evidence="9">
    <location>
        <begin position="87"/>
        <end position="246"/>
    </location>
</feature>
<dbReference type="GO" id="GO:0051287">
    <property type="term" value="F:NAD binding"/>
    <property type="evidence" value="ECO:0007669"/>
    <property type="project" value="InterPro"/>
</dbReference>
<reference evidence="12 13" key="1">
    <citation type="submission" date="2016-03" db="EMBL/GenBank/DDBJ databases">
        <title>Mechanisms controlling the formation of the plant cell surface in tip-growing cells are functionally conserved among land plants.</title>
        <authorList>
            <person name="Honkanen S."/>
            <person name="Jones V.A."/>
            <person name="Morieri G."/>
            <person name="Champion C."/>
            <person name="Hetherington A.J."/>
            <person name="Kelly S."/>
            <person name="Saint-Marcoux D."/>
            <person name="Proust H."/>
            <person name="Prescott H."/>
            <person name="Dolan L."/>
        </authorList>
    </citation>
    <scope>NUCLEOTIDE SEQUENCE [LARGE SCALE GENOMIC DNA]</scope>
    <source>
        <strain evidence="13">cv. Tak-1 and cv. Tak-2</strain>
        <tissue evidence="12">Whole gametophyte</tissue>
    </source>
</reference>
<dbReference type="InterPro" id="IPR036291">
    <property type="entry name" value="NAD(P)-bd_dom_sf"/>
</dbReference>
<organism evidence="12 13">
    <name type="scientific">Marchantia polymorpha subsp. ruderalis</name>
    <dbReference type="NCBI Taxonomy" id="1480154"/>
    <lineage>
        <taxon>Eukaryota</taxon>
        <taxon>Viridiplantae</taxon>
        <taxon>Streptophyta</taxon>
        <taxon>Embryophyta</taxon>
        <taxon>Marchantiophyta</taxon>
        <taxon>Marchantiopsida</taxon>
        <taxon>Marchantiidae</taxon>
        <taxon>Marchantiales</taxon>
        <taxon>Marchantiaceae</taxon>
        <taxon>Marchantia</taxon>
    </lineage>
</organism>
<dbReference type="PANTHER" id="PTHR43580:SF2">
    <property type="entry name" value="CYTOKINE-LIKE NUCLEAR FACTOR N-PAC"/>
    <property type="match status" value="1"/>
</dbReference>
<dbReference type="FunFam" id="1.10.1040.10:FF:000016">
    <property type="entry name" value="Glyoxylate/succinic semialdehyde reductase 2"/>
    <property type="match status" value="1"/>
</dbReference>
<evidence type="ECO:0000259" key="9">
    <source>
        <dbReference type="Pfam" id="PF03446"/>
    </source>
</evidence>
<dbReference type="Gene3D" id="1.10.1040.10">
    <property type="entry name" value="N-(1-d-carboxylethyl)-l-norvaline Dehydrogenase, domain 2"/>
    <property type="match status" value="1"/>
</dbReference>
<dbReference type="Gene3D" id="3.40.50.720">
    <property type="entry name" value="NAD(P)-binding Rossmann-like Domain"/>
    <property type="match status" value="1"/>
</dbReference>
<keyword evidence="2" id="KW-0521">NADP</keyword>
<dbReference type="Pfam" id="PF14833">
    <property type="entry name" value="NAD_binding_11"/>
    <property type="match status" value="1"/>
</dbReference>
<comment type="function">
    <text evidence="8">Catalyzes the NADPH-dependent reduction of glyoxylate to glycolate as well as succinic semialdehyde (SSA) to gamma-hydroxybutyrate in vitro. May function in redox homeostasis and play a role in oxidative stress tolerance by detoxifying glyoxylate and SSA generated in glycolate metabolism and GABA metabolism, respectively.</text>
</comment>
<evidence type="ECO:0000313" key="13">
    <source>
        <dbReference type="Proteomes" id="UP000077202"/>
    </source>
</evidence>
<dbReference type="EMBL" id="LVLJ01003635">
    <property type="protein sequence ID" value="OAE20321.1"/>
    <property type="molecule type" value="Genomic_DNA"/>
</dbReference>
<dbReference type="PANTHER" id="PTHR43580">
    <property type="entry name" value="OXIDOREDUCTASE GLYR1-RELATED"/>
    <property type="match status" value="1"/>
</dbReference>
<comment type="catalytic activity">
    <reaction evidence="7">
        <text>glycolate + NADP(+) = glyoxylate + NADPH + H(+)</text>
        <dbReference type="Rhea" id="RHEA:10992"/>
        <dbReference type="ChEBI" id="CHEBI:15378"/>
        <dbReference type="ChEBI" id="CHEBI:29805"/>
        <dbReference type="ChEBI" id="CHEBI:36655"/>
        <dbReference type="ChEBI" id="CHEBI:57783"/>
        <dbReference type="ChEBI" id="CHEBI:58349"/>
        <dbReference type="EC" id="1.1.1.79"/>
    </reaction>
</comment>
<dbReference type="FunFam" id="3.40.50.720:FF:000058">
    <property type="entry name" value="Putative oxidoreductase GLYR1 homolog"/>
    <property type="match status" value="1"/>
</dbReference>
<evidence type="ECO:0000256" key="7">
    <source>
        <dbReference type="ARBA" id="ARBA00052769"/>
    </source>
</evidence>
<dbReference type="InterPro" id="IPR008927">
    <property type="entry name" value="6-PGluconate_DH-like_C_sf"/>
</dbReference>
<dbReference type="Pfam" id="PF03446">
    <property type="entry name" value="NAD_binding_2"/>
    <property type="match status" value="1"/>
</dbReference>
<dbReference type="InterPro" id="IPR029154">
    <property type="entry name" value="HIBADH-like_NADP-bd"/>
</dbReference>
<reference evidence="11" key="2">
    <citation type="journal article" date="2019" name="Curr. Biol.">
        <title>Chromatin organization in early land plants reveals an ancestral association between H3K27me3, transposons, and constitutive heterochromatin.</title>
        <authorList>
            <person name="Montgomery S.A."/>
            <person name="Tanizawa Y."/>
            <person name="Galik B."/>
            <person name="Wang N."/>
            <person name="Ito T."/>
            <person name="Mochizuki T."/>
            <person name="Akimcheva S."/>
            <person name="Bowman J."/>
            <person name="Cognat V."/>
            <person name="Drouard L."/>
            <person name="Ekker H."/>
            <person name="Houng S."/>
            <person name="Kohchi T."/>
            <person name="Lin S."/>
            <person name="Liu L.D."/>
            <person name="Nakamura Y."/>
            <person name="Valeeva L.R."/>
            <person name="Shakirov E.V."/>
            <person name="Shippen D.E."/>
            <person name="Wei W."/>
            <person name="Yagura M."/>
            <person name="Yamaoka S."/>
            <person name="Yamato K.T."/>
            <person name="Liu C."/>
            <person name="Berger F."/>
        </authorList>
    </citation>
    <scope>NUCLEOTIDE SEQUENCE [LARGE SCALE GENOMIC DNA]</scope>
    <source>
        <strain evidence="11">Tak-1</strain>
    </source>
</reference>
<dbReference type="SUPFAM" id="SSF48179">
    <property type="entry name" value="6-phosphogluconate dehydrogenase C-terminal domain-like"/>
    <property type="match status" value="1"/>
</dbReference>
<evidence type="ECO:0000313" key="14">
    <source>
        <dbReference type="Proteomes" id="UP001162541"/>
    </source>
</evidence>